<dbReference type="PANTHER" id="PTHR42852:SF13">
    <property type="entry name" value="PROTEIN DIPZ"/>
    <property type="match status" value="1"/>
</dbReference>
<dbReference type="PANTHER" id="PTHR42852">
    <property type="entry name" value="THIOL:DISULFIDE INTERCHANGE PROTEIN DSBE"/>
    <property type="match status" value="1"/>
</dbReference>
<dbReference type="InterPro" id="IPR036249">
    <property type="entry name" value="Thioredoxin-like_sf"/>
</dbReference>
<accession>Q47EZ6</accession>
<keyword evidence="1" id="KW-0732">Signal</keyword>
<dbReference type="PROSITE" id="PS51352">
    <property type="entry name" value="THIOREDOXIN_2"/>
    <property type="match status" value="1"/>
</dbReference>
<feature type="signal peptide" evidence="1">
    <location>
        <begin position="1"/>
        <end position="18"/>
    </location>
</feature>
<dbReference type="eggNOG" id="COG0526">
    <property type="taxonomic scope" value="Bacteria"/>
</dbReference>
<dbReference type="CDD" id="cd02966">
    <property type="entry name" value="TlpA_like_family"/>
    <property type="match status" value="1"/>
</dbReference>
<dbReference type="STRING" id="159087.Daro_1839"/>
<dbReference type="PROSITE" id="PS51257">
    <property type="entry name" value="PROKAR_LIPOPROTEIN"/>
    <property type="match status" value="1"/>
</dbReference>
<evidence type="ECO:0000313" key="3">
    <source>
        <dbReference type="EMBL" id="AAZ46585.1"/>
    </source>
</evidence>
<protein>
    <submittedName>
        <fullName evidence="3">Cytochrome C biogenesis protein</fullName>
    </submittedName>
</protein>
<evidence type="ECO:0000259" key="2">
    <source>
        <dbReference type="PROSITE" id="PS51352"/>
    </source>
</evidence>
<dbReference type="GO" id="GO:0016491">
    <property type="term" value="F:oxidoreductase activity"/>
    <property type="evidence" value="ECO:0007669"/>
    <property type="project" value="InterPro"/>
</dbReference>
<name>Q47EZ6_DECAR</name>
<reference evidence="3" key="1">
    <citation type="submission" date="2005-08" db="EMBL/GenBank/DDBJ databases">
        <title>Complete sequence of Dechloromonas aromatica RCB.</title>
        <authorList>
            <person name="Salinero K.K."/>
            <person name="Copeland A."/>
            <person name="Lucas S."/>
            <person name="Lapidus A."/>
            <person name="Barry K."/>
            <person name="Detter J.C."/>
            <person name="Glavina T."/>
            <person name="Hammon N."/>
            <person name="Israni S."/>
            <person name="Pitluck S."/>
            <person name="Di Bartolo G."/>
            <person name="Trong S."/>
            <person name="Schmutz J."/>
            <person name="Larimer F."/>
            <person name="Land M."/>
            <person name="Ivanova N."/>
            <person name="Richardson P."/>
        </authorList>
    </citation>
    <scope>NUCLEOTIDE SEQUENCE</scope>
    <source>
        <strain evidence="3">RCB</strain>
    </source>
</reference>
<dbReference type="EMBL" id="CP000089">
    <property type="protein sequence ID" value="AAZ46585.1"/>
    <property type="molecule type" value="Genomic_DNA"/>
</dbReference>
<dbReference type="HOGENOM" id="CLU_042529_11_0_4"/>
<gene>
    <name evidence="3" type="ordered locus">Daro_1839</name>
</gene>
<dbReference type="GO" id="GO:0016209">
    <property type="term" value="F:antioxidant activity"/>
    <property type="evidence" value="ECO:0007669"/>
    <property type="project" value="InterPro"/>
</dbReference>
<dbReference type="OrthoDB" id="9811352at2"/>
<dbReference type="InterPro" id="IPR000866">
    <property type="entry name" value="AhpC/TSA"/>
</dbReference>
<dbReference type="InterPro" id="IPR050553">
    <property type="entry name" value="Thioredoxin_ResA/DsbE_sf"/>
</dbReference>
<dbReference type="AlphaFoldDB" id="Q47EZ6"/>
<feature type="domain" description="Thioredoxin" evidence="2">
    <location>
        <begin position="24"/>
        <end position="162"/>
    </location>
</feature>
<dbReference type="Gene3D" id="3.40.30.10">
    <property type="entry name" value="Glutaredoxin"/>
    <property type="match status" value="1"/>
</dbReference>
<organism evidence="3">
    <name type="scientific">Dechloromonas aromatica (strain RCB)</name>
    <dbReference type="NCBI Taxonomy" id="159087"/>
    <lineage>
        <taxon>Bacteria</taxon>
        <taxon>Pseudomonadati</taxon>
        <taxon>Pseudomonadota</taxon>
        <taxon>Betaproteobacteria</taxon>
        <taxon>Rhodocyclales</taxon>
        <taxon>Azonexaceae</taxon>
        <taxon>Dechloromonas</taxon>
    </lineage>
</organism>
<evidence type="ECO:0000256" key="1">
    <source>
        <dbReference type="SAM" id="SignalP"/>
    </source>
</evidence>
<proteinExistence type="predicted"/>
<dbReference type="Pfam" id="PF00578">
    <property type="entry name" value="AhpC-TSA"/>
    <property type="match status" value="1"/>
</dbReference>
<dbReference type="KEGG" id="dar:Daro_1839"/>
<dbReference type="SUPFAM" id="SSF52833">
    <property type="entry name" value="Thioredoxin-like"/>
    <property type="match status" value="1"/>
</dbReference>
<sequence>MRVFLLIAALLLSACGNEAPKANINIGSIAPTFQAFGADGSAVHFPAAYFGKPLVIRFWADWCKYCEGEMKAIETVYQANRGKLQVLAINAGQDKATINAFIKKISVTYPALLDENSAIARSYGVVGLPTTFFIDGKGIVRGKIVGEADETTFARHVQELLQ</sequence>
<feature type="chain" id="PRO_5004233514" evidence="1">
    <location>
        <begin position="19"/>
        <end position="162"/>
    </location>
</feature>
<dbReference type="InterPro" id="IPR013766">
    <property type="entry name" value="Thioredoxin_domain"/>
</dbReference>